<evidence type="ECO:0000313" key="1">
    <source>
        <dbReference type="EMBL" id="GHO56692.1"/>
    </source>
</evidence>
<organism evidence="1 2">
    <name type="scientific">Ktedonobacter robiniae</name>
    <dbReference type="NCBI Taxonomy" id="2778365"/>
    <lineage>
        <taxon>Bacteria</taxon>
        <taxon>Bacillati</taxon>
        <taxon>Chloroflexota</taxon>
        <taxon>Ktedonobacteria</taxon>
        <taxon>Ktedonobacterales</taxon>
        <taxon>Ktedonobacteraceae</taxon>
        <taxon>Ktedonobacter</taxon>
    </lineage>
</organism>
<proteinExistence type="predicted"/>
<dbReference type="Gene3D" id="3.50.50.60">
    <property type="entry name" value="FAD/NAD(P)-binding domain"/>
    <property type="match status" value="1"/>
</dbReference>
<comment type="caution">
    <text evidence="1">The sequence shown here is derived from an EMBL/GenBank/DDBJ whole genome shotgun (WGS) entry which is preliminary data.</text>
</comment>
<evidence type="ECO:0008006" key="3">
    <source>
        <dbReference type="Google" id="ProtNLM"/>
    </source>
</evidence>
<gene>
    <name evidence="1" type="ORF">KSB_51670</name>
</gene>
<dbReference type="InterPro" id="IPR036188">
    <property type="entry name" value="FAD/NAD-bd_sf"/>
</dbReference>
<accession>A0ABQ3UVG9</accession>
<sequence length="66" mass="7069">MAMPLNEKSDIPQTHGSGTQALVLGAGIAGLFTARILAEYYDQVCVVERDTLPEEPENRPGTPPSD</sequence>
<evidence type="ECO:0000313" key="2">
    <source>
        <dbReference type="Proteomes" id="UP000654345"/>
    </source>
</evidence>
<protein>
    <recommendedName>
        <fullName evidence="3">FAD dependent oxidoreductase domain-containing protein</fullName>
    </recommendedName>
</protein>
<dbReference type="SUPFAM" id="SSF51971">
    <property type="entry name" value="Nucleotide-binding domain"/>
    <property type="match status" value="1"/>
</dbReference>
<name>A0ABQ3UVG9_9CHLR</name>
<dbReference type="EMBL" id="BNJG01000002">
    <property type="protein sequence ID" value="GHO56692.1"/>
    <property type="molecule type" value="Genomic_DNA"/>
</dbReference>
<dbReference type="Proteomes" id="UP000654345">
    <property type="component" value="Unassembled WGS sequence"/>
</dbReference>
<reference evidence="1 2" key="1">
    <citation type="journal article" date="2021" name="Int. J. Syst. Evol. Microbiol.">
        <title>Reticulibacter mediterranei gen. nov., sp. nov., within the new family Reticulibacteraceae fam. nov., and Ktedonospora formicarum gen. nov., sp. nov., Ktedonobacter robiniae sp. nov., Dictyobacter formicarum sp. nov. and Dictyobacter arantiisoli sp. nov., belonging to the class Ktedonobacteria.</title>
        <authorList>
            <person name="Yabe S."/>
            <person name="Zheng Y."/>
            <person name="Wang C.M."/>
            <person name="Sakai Y."/>
            <person name="Abe K."/>
            <person name="Yokota A."/>
            <person name="Donadio S."/>
            <person name="Cavaletti L."/>
            <person name="Monciardini P."/>
        </authorList>
    </citation>
    <scope>NUCLEOTIDE SEQUENCE [LARGE SCALE GENOMIC DNA]</scope>
    <source>
        <strain evidence="1 2">SOSP1-30</strain>
    </source>
</reference>
<keyword evidence="2" id="KW-1185">Reference proteome</keyword>